<reference evidence="2 3" key="2">
    <citation type="submission" date="2019-09" db="EMBL/GenBank/DDBJ databases">
        <authorList>
            <person name="Jin C."/>
        </authorList>
    </citation>
    <scope>NUCLEOTIDE SEQUENCE [LARGE SCALE GENOMIC DNA]</scope>
    <source>
        <strain evidence="2 3">BN140002</strain>
    </source>
</reference>
<dbReference type="InterPro" id="IPR046093">
    <property type="entry name" value="DUF6111"/>
</dbReference>
<dbReference type="EMBL" id="VUOA01000027">
    <property type="protein sequence ID" value="KAA2236404.1"/>
    <property type="molecule type" value="Genomic_DNA"/>
</dbReference>
<feature type="transmembrane region" description="Helical" evidence="1">
    <location>
        <begin position="42"/>
        <end position="62"/>
    </location>
</feature>
<keyword evidence="1" id="KW-1133">Transmembrane helix</keyword>
<keyword evidence="3" id="KW-1185">Reference proteome</keyword>
<dbReference type="AlphaFoldDB" id="A0A5B2VBR8"/>
<gene>
    <name evidence="2" type="ORF">F0L46_14775</name>
</gene>
<dbReference type="RefSeq" id="WP_149818854.1">
    <property type="nucleotide sequence ID" value="NZ_VUOA01000027.1"/>
</dbReference>
<sequence length="85" mass="9132">MTRIALGEALLFLAPFLLFAGYLVIRRRSPFQVAAWEGSVSWLVVAGLALAVGAFVVTGITAERETGAYVPSHLENGQVVPGQFR</sequence>
<evidence type="ECO:0000313" key="3">
    <source>
        <dbReference type="Proteomes" id="UP000323142"/>
    </source>
</evidence>
<evidence type="ECO:0000256" key="1">
    <source>
        <dbReference type="SAM" id="Phobius"/>
    </source>
</evidence>
<accession>A0A5B2VBR8</accession>
<evidence type="ECO:0000313" key="2">
    <source>
        <dbReference type="EMBL" id="KAA2236404.1"/>
    </source>
</evidence>
<protein>
    <submittedName>
        <fullName evidence="2">Uncharacterized protein</fullName>
    </submittedName>
</protein>
<dbReference type="Proteomes" id="UP000323142">
    <property type="component" value="Unassembled WGS sequence"/>
</dbReference>
<keyword evidence="1" id="KW-0472">Membrane</keyword>
<name>A0A5B2VBR8_9HYPH</name>
<comment type="caution">
    <text evidence="2">The sequence shown here is derived from an EMBL/GenBank/DDBJ whole genome shotgun (WGS) entry which is preliminary data.</text>
</comment>
<keyword evidence="1" id="KW-0812">Transmembrane</keyword>
<organism evidence="2 3">
    <name type="scientific">Salinarimonas soli</name>
    <dbReference type="NCBI Taxonomy" id="1638099"/>
    <lineage>
        <taxon>Bacteria</taxon>
        <taxon>Pseudomonadati</taxon>
        <taxon>Pseudomonadota</taxon>
        <taxon>Alphaproteobacteria</taxon>
        <taxon>Hyphomicrobiales</taxon>
        <taxon>Salinarimonadaceae</taxon>
        <taxon>Salinarimonas</taxon>
    </lineage>
</organism>
<dbReference type="Pfam" id="PF19606">
    <property type="entry name" value="DUF6111"/>
    <property type="match status" value="1"/>
</dbReference>
<reference evidence="2 3" key="1">
    <citation type="submission" date="2019-09" db="EMBL/GenBank/DDBJ databases">
        <title>Salinarimonas rosea gen. nov., sp. nov., a new member of the a-2 subgroup of the Proteobacteria.</title>
        <authorList>
            <person name="Liu J."/>
        </authorList>
    </citation>
    <scope>NUCLEOTIDE SEQUENCE [LARGE SCALE GENOMIC DNA]</scope>
    <source>
        <strain evidence="2 3">BN140002</strain>
    </source>
</reference>
<proteinExistence type="predicted"/>